<dbReference type="EMBL" id="VJZL01000054">
    <property type="protein sequence ID" value="TRX05087.1"/>
    <property type="molecule type" value="Genomic_DNA"/>
</dbReference>
<proteinExistence type="predicted"/>
<dbReference type="OrthoDB" id="1449127at2"/>
<keyword evidence="1" id="KW-0812">Transmembrane</keyword>
<comment type="caution">
    <text evidence="3">The sequence shown here is derived from an EMBL/GenBank/DDBJ whole genome shotgun (WGS) entry which is preliminary data.</text>
</comment>
<organism evidence="3 5">
    <name type="scientific">Flavobacterium gawalongense</name>
    <dbReference type="NCBI Taxonomy" id="2594432"/>
    <lineage>
        <taxon>Bacteria</taxon>
        <taxon>Pseudomonadati</taxon>
        <taxon>Bacteroidota</taxon>
        <taxon>Flavobacteriia</taxon>
        <taxon>Flavobacteriales</taxon>
        <taxon>Flavobacteriaceae</taxon>
        <taxon>Flavobacterium</taxon>
    </lineage>
</organism>
<evidence type="ECO:0000313" key="4">
    <source>
        <dbReference type="Proteomes" id="UP000318528"/>
    </source>
</evidence>
<keyword evidence="1" id="KW-1133">Transmembrane helix</keyword>
<evidence type="ECO:0000313" key="5">
    <source>
        <dbReference type="Proteomes" id="UP000318669"/>
    </source>
</evidence>
<dbReference type="EMBL" id="VJZN01000047">
    <property type="protein sequence ID" value="TRX01817.1"/>
    <property type="molecule type" value="Genomic_DNA"/>
</dbReference>
<gene>
    <name evidence="3" type="ORF">FNW11_16640</name>
    <name evidence="2" type="ORF">FNW12_16870</name>
</gene>
<feature type="transmembrane region" description="Helical" evidence="1">
    <location>
        <begin position="6"/>
        <end position="24"/>
    </location>
</feature>
<accession>A0A553BA26</accession>
<evidence type="ECO:0000313" key="2">
    <source>
        <dbReference type="EMBL" id="TRX01817.1"/>
    </source>
</evidence>
<dbReference type="AlphaFoldDB" id="A0A553BA26"/>
<evidence type="ECO:0000256" key="1">
    <source>
        <dbReference type="SAM" id="Phobius"/>
    </source>
</evidence>
<dbReference type="RefSeq" id="WP_143388860.1">
    <property type="nucleotide sequence ID" value="NZ_VJZL01000054.1"/>
</dbReference>
<dbReference type="Pfam" id="PF12869">
    <property type="entry name" value="tRNA_anti-like"/>
    <property type="match status" value="1"/>
</dbReference>
<keyword evidence="1" id="KW-0472">Membrane</keyword>
<evidence type="ECO:0000313" key="3">
    <source>
        <dbReference type="EMBL" id="TRX05087.1"/>
    </source>
</evidence>
<name>A0A553BA26_9FLAO</name>
<dbReference type="InterPro" id="IPR024422">
    <property type="entry name" value="Protein_unknown_function_OB"/>
</dbReference>
<reference evidence="4 5" key="1">
    <citation type="submission" date="2019-07" db="EMBL/GenBank/DDBJ databases">
        <title>Novel species of Flavobacterium.</title>
        <authorList>
            <person name="Liu Q."/>
            <person name="Xin Y.-H."/>
        </authorList>
    </citation>
    <scope>NUCLEOTIDE SEQUENCE [LARGE SCALE GENOMIC DNA]</scope>
    <source>
        <strain evidence="2 4">GSP39</strain>
        <strain evidence="3 5">GSR22</strain>
    </source>
</reference>
<dbReference type="Proteomes" id="UP000318669">
    <property type="component" value="Unassembled WGS sequence"/>
</dbReference>
<evidence type="ECO:0008006" key="6">
    <source>
        <dbReference type="Google" id="ProtNLM"/>
    </source>
</evidence>
<keyword evidence="4" id="KW-1185">Reference proteome</keyword>
<sequence>MKKYKIIAASLLLIIVLVGGYLFIYKKHRDIANEEGSYNVSAKAIILEFQTNESAANTKYLDKTIIVSGKIFSIDFETQSMVLDEKLFAAFLEEIPITILPNSEVTIKGRLIGYDSLLEELKLDQCIIIN</sequence>
<protein>
    <recommendedName>
        <fullName evidence="6">tRNA_anti-like</fullName>
    </recommendedName>
</protein>
<dbReference type="Proteomes" id="UP000318528">
    <property type="component" value="Unassembled WGS sequence"/>
</dbReference>